<dbReference type="AlphaFoldDB" id="A0A0A9AJL8"/>
<proteinExistence type="predicted"/>
<organism evidence="1">
    <name type="scientific">Arundo donax</name>
    <name type="common">Giant reed</name>
    <name type="synonym">Donax arundinaceus</name>
    <dbReference type="NCBI Taxonomy" id="35708"/>
    <lineage>
        <taxon>Eukaryota</taxon>
        <taxon>Viridiplantae</taxon>
        <taxon>Streptophyta</taxon>
        <taxon>Embryophyta</taxon>
        <taxon>Tracheophyta</taxon>
        <taxon>Spermatophyta</taxon>
        <taxon>Magnoliopsida</taxon>
        <taxon>Liliopsida</taxon>
        <taxon>Poales</taxon>
        <taxon>Poaceae</taxon>
        <taxon>PACMAD clade</taxon>
        <taxon>Arundinoideae</taxon>
        <taxon>Arundineae</taxon>
        <taxon>Arundo</taxon>
    </lineage>
</organism>
<reference evidence="1" key="1">
    <citation type="submission" date="2014-09" db="EMBL/GenBank/DDBJ databases">
        <authorList>
            <person name="Magalhaes I.L.F."/>
            <person name="Oliveira U."/>
            <person name="Santos F.R."/>
            <person name="Vidigal T.H.D.A."/>
            <person name="Brescovit A.D."/>
            <person name="Santos A.J."/>
        </authorList>
    </citation>
    <scope>NUCLEOTIDE SEQUENCE</scope>
    <source>
        <tissue evidence="1">Shoot tissue taken approximately 20 cm above the soil surface</tissue>
    </source>
</reference>
<dbReference type="EMBL" id="GBRH01245996">
    <property type="protein sequence ID" value="JAD51899.1"/>
    <property type="molecule type" value="Transcribed_RNA"/>
</dbReference>
<evidence type="ECO:0000313" key="1">
    <source>
        <dbReference type="EMBL" id="JAD51899.1"/>
    </source>
</evidence>
<sequence>MIIDDFMLFSIWIIKQAAYILTC</sequence>
<protein>
    <submittedName>
        <fullName evidence="1">Uncharacterized protein</fullName>
    </submittedName>
</protein>
<name>A0A0A9AJL8_ARUDO</name>
<accession>A0A0A9AJL8</accession>
<reference evidence="1" key="2">
    <citation type="journal article" date="2015" name="Data Brief">
        <title>Shoot transcriptome of the giant reed, Arundo donax.</title>
        <authorList>
            <person name="Barrero R.A."/>
            <person name="Guerrero F.D."/>
            <person name="Moolhuijzen P."/>
            <person name="Goolsby J.A."/>
            <person name="Tidwell J."/>
            <person name="Bellgard S.E."/>
            <person name="Bellgard M.I."/>
        </authorList>
    </citation>
    <scope>NUCLEOTIDE SEQUENCE</scope>
    <source>
        <tissue evidence="1">Shoot tissue taken approximately 20 cm above the soil surface</tissue>
    </source>
</reference>